<name>A0A5B1LDY5_9ACTN</name>
<organism evidence="1 2">
    <name type="scientific">Nocardioides humilatus</name>
    <dbReference type="NCBI Taxonomy" id="2607660"/>
    <lineage>
        <taxon>Bacteria</taxon>
        <taxon>Bacillati</taxon>
        <taxon>Actinomycetota</taxon>
        <taxon>Actinomycetes</taxon>
        <taxon>Propionibacteriales</taxon>
        <taxon>Nocardioidaceae</taxon>
        <taxon>Nocardioides</taxon>
    </lineage>
</organism>
<dbReference type="Pfam" id="PF10604">
    <property type="entry name" value="Polyketide_cyc2"/>
    <property type="match status" value="1"/>
</dbReference>
<dbReference type="InterPro" id="IPR019587">
    <property type="entry name" value="Polyketide_cyclase/dehydratase"/>
</dbReference>
<dbReference type="EMBL" id="VUJV01000004">
    <property type="protein sequence ID" value="KAA1417939.1"/>
    <property type="molecule type" value="Genomic_DNA"/>
</dbReference>
<dbReference type="AlphaFoldDB" id="A0A5B1LDY5"/>
<dbReference type="CDD" id="cd07812">
    <property type="entry name" value="SRPBCC"/>
    <property type="match status" value="1"/>
</dbReference>
<evidence type="ECO:0000313" key="1">
    <source>
        <dbReference type="EMBL" id="KAA1417939.1"/>
    </source>
</evidence>
<proteinExistence type="predicted"/>
<dbReference type="Proteomes" id="UP000325003">
    <property type="component" value="Unassembled WGS sequence"/>
</dbReference>
<dbReference type="InterPro" id="IPR023393">
    <property type="entry name" value="START-like_dom_sf"/>
</dbReference>
<gene>
    <name evidence="1" type="ORF">F0U44_14990</name>
</gene>
<reference evidence="1 2" key="2">
    <citation type="submission" date="2019-09" db="EMBL/GenBank/DDBJ databases">
        <authorList>
            <person name="Jin C."/>
        </authorList>
    </citation>
    <scope>NUCLEOTIDE SEQUENCE [LARGE SCALE GENOMIC DNA]</scope>
    <source>
        <strain evidence="1 2">BN130099</strain>
    </source>
</reference>
<dbReference type="SUPFAM" id="SSF55961">
    <property type="entry name" value="Bet v1-like"/>
    <property type="match status" value="1"/>
</dbReference>
<comment type="caution">
    <text evidence="1">The sequence shown here is derived from an EMBL/GenBank/DDBJ whole genome shotgun (WGS) entry which is preliminary data.</text>
</comment>
<dbReference type="Gene3D" id="3.30.530.20">
    <property type="match status" value="1"/>
</dbReference>
<protein>
    <submittedName>
        <fullName evidence="1">SRPBCC family protein</fullName>
    </submittedName>
</protein>
<accession>A0A5B1LDY5</accession>
<keyword evidence="2" id="KW-1185">Reference proteome</keyword>
<evidence type="ECO:0000313" key="2">
    <source>
        <dbReference type="Proteomes" id="UP000325003"/>
    </source>
</evidence>
<sequence>MCSDLWTAALRRSTMEGLGAERAPMASHVIILNATIPAPPSVVWDVITDVGRADQIFRSVSGSEKLTEGDYGVGTVWHEKRTLFGHHGEEELHVVECESERRSVVDTKLGHDTIRTAYRLTPQGASGGQTRFAMTTTMIESDRTPAEKLSWKFFGGFSYDRTKRMLEHDLQDLEAEVKRRTVPA</sequence>
<reference evidence="1 2" key="1">
    <citation type="submission" date="2019-09" db="EMBL/GenBank/DDBJ databases">
        <title>Nocardioides panacisoli sp. nov., isolated from the soil of a ginseng field.</title>
        <authorList>
            <person name="Cho C."/>
        </authorList>
    </citation>
    <scope>NUCLEOTIDE SEQUENCE [LARGE SCALE GENOMIC DNA]</scope>
    <source>
        <strain evidence="1 2">BN130099</strain>
    </source>
</reference>